<evidence type="ECO:0000259" key="7">
    <source>
        <dbReference type="PROSITE" id="PS50835"/>
    </source>
</evidence>
<keyword evidence="10" id="KW-1185">Reference proteome</keyword>
<dbReference type="InterPro" id="IPR003961">
    <property type="entry name" value="FN3_dom"/>
</dbReference>
<dbReference type="PANTHER" id="PTHR11640">
    <property type="entry name" value="NEPHRIN"/>
    <property type="match status" value="1"/>
</dbReference>
<dbReference type="PROSITE" id="PS50835">
    <property type="entry name" value="IG_LIKE"/>
    <property type="match status" value="4"/>
</dbReference>
<reference evidence="9" key="3">
    <citation type="submission" date="2023-05" db="EMBL/GenBank/DDBJ databases">
        <authorList>
            <person name="Smith C.H."/>
        </authorList>
    </citation>
    <scope>NUCLEOTIDE SEQUENCE</scope>
    <source>
        <strain evidence="9">CHS0354</strain>
        <tissue evidence="9">Mantle</tissue>
    </source>
</reference>
<keyword evidence="3" id="KW-1015">Disulfide bond</keyword>
<feature type="domain" description="Ig-like" evidence="7">
    <location>
        <begin position="175"/>
        <end position="249"/>
    </location>
</feature>
<gene>
    <name evidence="9" type="ORF">CHS0354_013671</name>
</gene>
<sequence length="742" mass="82280">MANAIPTVTLSPSSPVYITDWGILNLTCSVDQDVGLGSVLFRRFGHLVIQINTSMSACMYHKADSADTYRYNVTCHQNRTFTMLQQGFNNSDRDTTWSCEMVSAHNGPCNESGNLCISQNVTVLMVFGQLFFTTGSMLYTAQRYDNGMTLACEAYNGFGSTQRSDNLKLIIYHPPTICSLQSVYRVIEKQTLNLTCQANSNPQPSHISWFPSGEVYSTSILYFNSVSRNNSGNYTCTALNNMTSTDGVQRTGSDTKWIEVDVLYPPFIFSPTSPYKVIEYETLDVTCQVIGNPTPDKIFWSSSGEAYFSRLYFKSVTRNNSGNYTCTARNIMTPGVGAPQIGSDTRQIEYTVTDPATVFVQTEVYKVIENHTLDVPCQIFSNPPPDQIFWFPSGEASDPSRLYFKSVSRNNSGNYSCTARNTMTPSVGGQQKSSDTREIAVDILYPSAITEFTAKDNELFENSSLQLQCRVDSNPYSVISLYHGDNLKFRVQDTYELKYTSTVGCLDAGIYTCRANNSLMNGDTVSADAHIKVLCKPGIPTEFEINGRAHDSVTLEWTPGFPGSNPQYFFIEYRRLPDVKWLTASPASEDTNLKKQYYTVYGLQQETSYEFQMFAINKVGPSAYTNVINGTTSGIIGEYKTNSTPIVPLVGGVLGAIAVAVIVIVASNFGKRRGCCKKNSTKLEDNLGNDVLSSASRTDQEYLNMHQIDHKQSNINKTADQELTGTTLVIAMTFCISMLTLT</sequence>
<dbReference type="GO" id="GO:0005911">
    <property type="term" value="C:cell-cell junction"/>
    <property type="evidence" value="ECO:0007669"/>
    <property type="project" value="TreeGrafter"/>
</dbReference>
<evidence type="ECO:0000256" key="5">
    <source>
        <dbReference type="ARBA" id="ARBA00023319"/>
    </source>
</evidence>
<keyword evidence="2 6" id="KW-0472">Membrane</keyword>
<dbReference type="AlphaFoldDB" id="A0AAE0SEZ2"/>
<dbReference type="Pfam" id="PF00041">
    <property type="entry name" value="fn3"/>
    <property type="match status" value="1"/>
</dbReference>
<feature type="domain" description="Ig-like" evidence="7">
    <location>
        <begin position="446"/>
        <end position="526"/>
    </location>
</feature>
<evidence type="ECO:0000259" key="8">
    <source>
        <dbReference type="PROSITE" id="PS50853"/>
    </source>
</evidence>
<keyword evidence="5" id="KW-0393">Immunoglobulin domain</keyword>
<dbReference type="GO" id="GO:0050839">
    <property type="term" value="F:cell adhesion molecule binding"/>
    <property type="evidence" value="ECO:0007669"/>
    <property type="project" value="TreeGrafter"/>
</dbReference>
<dbReference type="SMART" id="SM00408">
    <property type="entry name" value="IGc2"/>
    <property type="match status" value="4"/>
</dbReference>
<keyword evidence="6" id="KW-0812">Transmembrane</keyword>
<comment type="subcellular location">
    <subcellularLocation>
        <location evidence="1">Membrane</location>
        <topology evidence="1">Single-pass type I membrane protein</topology>
    </subcellularLocation>
</comment>
<dbReference type="Proteomes" id="UP001195483">
    <property type="component" value="Unassembled WGS sequence"/>
</dbReference>
<accession>A0AAE0SEZ2</accession>
<dbReference type="InterPro" id="IPR036116">
    <property type="entry name" value="FN3_sf"/>
</dbReference>
<evidence type="ECO:0000313" key="9">
    <source>
        <dbReference type="EMBL" id="KAK3590637.1"/>
    </source>
</evidence>
<dbReference type="InterPro" id="IPR013783">
    <property type="entry name" value="Ig-like_fold"/>
</dbReference>
<dbReference type="InterPro" id="IPR051275">
    <property type="entry name" value="Cell_adhesion_signaling"/>
</dbReference>
<dbReference type="GO" id="GO:0005886">
    <property type="term" value="C:plasma membrane"/>
    <property type="evidence" value="ECO:0007669"/>
    <property type="project" value="TreeGrafter"/>
</dbReference>
<comment type="caution">
    <text evidence="9">The sequence shown here is derived from an EMBL/GenBank/DDBJ whole genome shotgun (WGS) entry which is preliminary data.</text>
</comment>
<feature type="domain" description="Fibronectin type-III" evidence="8">
    <location>
        <begin position="539"/>
        <end position="635"/>
    </location>
</feature>
<organism evidence="9 10">
    <name type="scientific">Potamilus streckersoni</name>
    <dbReference type="NCBI Taxonomy" id="2493646"/>
    <lineage>
        <taxon>Eukaryota</taxon>
        <taxon>Metazoa</taxon>
        <taxon>Spiralia</taxon>
        <taxon>Lophotrochozoa</taxon>
        <taxon>Mollusca</taxon>
        <taxon>Bivalvia</taxon>
        <taxon>Autobranchia</taxon>
        <taxon>Heteroconchia</taxon>
        <taxon>Palaeoheterodonta</taxon>
        <taxon>Unionida</taxon>
        <taxon>Unionoidea</taxon>
        <taxon>Unionidae</taxon>
        <taxon>Ambleminae</taxon>
        <taxon>Lampsilini</taxon>
        <taxon>Potamilus</taxon>
    </lineage>
</organism>
<dbReference type="InterPro" id="IPR003598">
    <property type="entry name" value="Ig_sub2"/>
</dbReference>
<evidence type="ECO:0000256" key="6">
    <source>
        <dbReference type="SAM" id="Phobius"/>
    </source>
</evidence>
<protein>
    <submittedName>
        <fullName evidence="9">Uncharacterized protein</fullName>
    </submittedName>
</protein>
<dbReference type="PROSITE" id="PS50853">
    <property type="entry name" value="FN3"/>
    <property type="match status" value="1"/>
</dbReference>
<dbReference type="InterPro" id="IPR003599">
    <property type="entry name" value="Ig_sub"/>
</dbReference>
<evidence type="ECO:0000256" key="1">
    <source>
        <dbReference type="ARBA" id="ARBA00004479"/>
    </source>
</evidence>
<dbReference type="Pfam" id="PF13927">
    <property type="entry name" value="Ig_3"/>
    <property type="match status" value="3"/>
</dbReference>
<dbReference type="InterPro" id="IPR036179">
    <property type="entry name" value="Ig-like_dom_sf"/>
</dbReference>
<dbReference type="EMBL" id="JAEAOA010000833">
    <property type="protein sequence ID" value="KAK3590637.1"/>
    <property type="molecule type" value="Genomic_DNA"/>
</dbReference>
<dbReference type="SMART" id="SM00060">
    <property type="entry name" value="FN3"/>
    <property type="match status" value="1"/>
</dbReference>
<dbReference type="InterPro" id="IPR007110">
    <property type="entry name" value="Ig-like_dom"/>
</dbReference>
<keyword evidence="6" id="KW-1133">Transmembrane helix</keyword>
<evidence type="ECO:0000256" key="2">
    <source>
        <dbReference type="ARBA" id="ARBA00023136"/>
    </source>
</evidence>
<dbReference type="Gene3D" id="2.60.40.10">
    <property type="entry name" value="Immunoglobulins"/>
    <property type="match status" value="5"/>
</dbReference>
<dbReference type="Pfam" id="PF13895">
    <property type="entry name" value="Ig_2"/>
    <property type="match status" value="1"/>
</dbReference>
<dbReference type="SUPFAM" id="SSF48726">
    <property type="entry name" value="Immunoglobulin"/>
    <property type="match status" value="4"/>
</dbReference>
<dbReference type="SUPFAM" id="SSF49265">
    <property type="entry name" value="Fibronectin type III"/>
    <property type="match status" value="1"/>
</dbReference>
<feature type="transmembrane region" description="Helical" evidence="6">
    <location>
        <begin position="646"/>
        <end position="669"/>
    </location>
</feature>
<evidence type="ECO:0000256" key="4">
    <source>
        <dbReference type="ARBA" id="ARBA00023180"/>
    </source>
</evidence>
<dbReference type="PANTHER" id="PTHR11640:SF31">
    <property type="entry name" value="IRREGULAR CHIASM C-ROUGHEST PROTEIN-RELATED"/>
    <property type="match status" value="1"/>
</dbReference>
<proteinExistence type="predicted"/>
<evidence type="ECO:0000256" key="3">
    <source>
        <dbReference type="ARBA" id="ARBA00023157"/>
    </source>
</evidence>
<name>A0AAE0SEZ2_9BIVA</name>
<feature type="domain" description="Ig-like" evidence="7">
    <location>
        <begin position="355"/>
        <end position="440"/>
    </location>
</feature>
<dbReference type="SMART" id="SM00409">
    <property type="entry name" value="IG"/>
    <property type="match status" value="4"/>
</dbReference>
<keyword evidence="4" id="KW-0325">Glycoprotein</keyword>
<feature type="domain" description="Ig-like" evidence="7">
    <location>
        <begin position="265"/>
        <end position="353"/>
    </location>
</feature>
<dbReference type="CDD" id="cd00063">
    <property type="entry name" value="FN3"/>
    <property type="match status" value="1"/>
</dbReference>
<dbReference type="CDD" id="cd00096">
    <property type="entry name" value="Ig"/>
    <property type="match status" value="2"/>
</dbReference>
<dbReference type="GO" id="GO:0098609">
    <property type="term" value="P:cell-cell adhesion"/>
    <property type="evidence" value="ECO:0007669"/>
    <property type="project" value="TreeGrafter"/>
</dbReference>
<evidence type="ECO:0000313" key="10">
    <source>
        <dbReference type="Proteomes" id="UP001195483"/>
    </source>
</evidence>
<reference evidence="9" key="1">
    <citation type="journal article" date="2021" name="Genome Biol. Evol.">
        <title>A High-Quality Reference Genome for a Parasitic Bivalve with Doubly Uniparental Inheritance (Bivalvia: Unionida).</title>
        <authorList>
            <person name="Smith C.H."/>
        </authorList>
    </citation>
    <scope>NUCLEOTIDE SEQUENCE</scope>
    <source>
        <strain evidence="9">CHS0354</strain>
    </source>
</reference>
<reference evidence="9" key="2">
    <citation type="journal article" date="2021" name="Genome Biol. Evol.">
        <title>Developing a high-quality reference genome for a parasitic bivalve with doubly uniparental inheritance (Bivalvia: Unionida).</title>
        <authorList>
            <person name="Smith C.H."/>
        </authorList>
    </citation>
    <scope>NUCLEOTIDE SEQUENCE</scope>
    <source>
        <strain evidence="9">CHS0354</strain>
        <tissue evidence="9">Mantle</tissue>
    </source>
</reference>